<proteinExistence type="predicted"/>
<dbReference type="EMBL" id="CAJVPW010005032">
    <property type="protein sequence ID" value="CAG8549072.1"/>
    <property type="molecule type" value="Genomic_DNA"/>
</dbReference>
<dbReference type="Proteomes" id="UP000789366">
    <property type="component" value="Unassembled WGS sequence"/>
</dbReference>
<gene>
    <name evidence="1" type="ORF">SPELUC_LOCUS5132</name>
</gene>
<reference evidence="1" key="1">
    <citation type="submission" date="2021-06" db="EMBL/GenBank/DDBJ databases">
        <authorList>
            <person name="Kallberg Y."/>
            <person name="Tangrot J."/>
            <person name="Rosling A."/>
        </authorList>
    </citation>
    <scope>NUCLEOTIDE SEQUENCE</scope>
    <source>
        <strain evidence="1">28 12/20/2015</strain>
    </source>
</reference>
<accession>A0ACA9LT18</accession>
<organism evidence="1 2">
    <name type="scientific">Cetraspora pellucida</name>
    <dbReference type="NCBI Taxonomy" id="1433469"/>
    <lineage>
        <taxon>Eukaryota</taxon>
        <taxon>Fungi</taxon>
        <taxon>Fungi incertae sedis</taxon>
        <taxon>Mucoromycota</taxon>
        <taxon>Glomeromycotina</taxon>
        <taxon>Glomeromycetes</taxon>
        <taxon>Diversisporales</taxon>
        <taxon>Gigasporaceae</taxon>
        <taxon>Cetraspora</taxon>
    </lineage>
</organism>
<protein>
    <submittedName>
        <fullName evidence="1">3952_t:CDS:1</fullName>
    </submittedName>
</protein>
<evidence type="ECO:0000313" key="2">
    <source>
        <dbReference type="Proteomes" id="UP000789366"/>
    </source>
</evidence>
<name>A0ACA9LT18_9GLOM</name>
<sequence length="57" mass="6060">MNQPANQAAGGQPLAQNANIPVNLSFDKLTAEQKYKILTNGADPFTSAKAQETENQA</sequence>
<comment type="caution">
    <text evidence="1">The sequence shown here is derived from an EMBL/GenBank/DDBJ whole genome shotgun (WGS) entry which is preliminary data.</text>
</comment>
<evidence type="ECO:0000313" key="1">
    <source>
        <dbReference type="EMBL" id="CAG8549072.1"/>
    </source>
</evidence>
<keyword evidence="2" id="KW-1185">Reference proteome</keyword>
<feature type="non-terminal residue" evidence="1">
    <location>
        <position position="57"/>
    </location>
</feature>